<evidence type="ECO:0000256" key="1">
    <source>
        <dbReference type="SAM" id="MobiDB-lite"/>
    </source>
</evidence>
<dbReference type="Proteomes" id="UP001177744">
    <property type="component" value="Unassembled WGS sequence"/>
</dbReference>
<dbReference type="InterPro" id="IPR029526">
    <property type="entry name" value="PGBD"/>
</dbReference>
<evidence type="ECO:0000313" key="4">
    <source>
        <dbReference type="Proteomes" id="UP001177744"/>
    </source>
</evidence>
<feature type="domain" description="PiggyBac transposable element-derived protein" evidence="2">
    <location>
        <begin position="107"/>
        <end position="222"/>
    </location>
</feature>
<dbReference type="Pfam" id="PF13843">
    <property type="entry name" value="DDE_Tnp_1_7"/>
    <property type="match status" value="1"/>
</dbReference>
<organism evidence="3 4">
    <name type="scientific">Cnephaeus nilssonii</name>
    <name type="common">Northern bat</name>
    <name type="synonym">Eptesicus nilssonii</name>
    <dbReference type="NCBI Taxonomy" id="3371016"/>
    <lineage>
        <taxon>Eukaryota</taxon>
        <taxon>Metazoa</taxon>
        <taxon>Chordata</taxon>
        <taxon>Craniata</taxon>
        <taxon>Vertebrata</taxon>
        <taxon>Euteleostomi</taxon>
        <taxon>Mammalia</taxon>
        <taxon>Eutheria</taxon>
        <taxon>Laurasiatheria</taxon>
        <taxon>Chiroptera</taxon>
        <taxon>Yangochiroptera</taxon>
        <taxon>Vespertilionidae</taxon>
        <taxon>Cnephaeus</taxon>
    </lineage>
</organism>
<feature type="region of interest" description="Disordered" evidence="1">
    <location>
        <begin position="1"/>
        <end position="51"/>
    </location>
</feature>
<protein>
    <recommendedName>
        <fullName evidence="2">PiggyBac transposable element-derived protein domain-containing protein</fullName>
    </recommendedName>
</protein>
<evidence type="ECO:0000313" key="3">
    <source>
        <dbReference type="EMBL" id="KAK1341006.1"/>
    </source>
</evidence>
<dbReference type="AlphaFoldDB" id="A0AA40I0Y2"/>
<dbReference type="EMBL" id="JAULJE010000007">
    <property type="protein sequence ID" value="KAK1341006.1"/>
    <property type="molecule type" value="Genomic_DNA"/>
</dbReference>
<keyword evidence="4" id="KW-1185">Reference proteome</keyword>
<gene>
    <name evidence="3" type="ORF">QTO34_017406</name>
</gene>
<reference evidence="3" key="1">
    <citation type="submission" date="2023-06" db="EMBL/GenBank/DDBJ databases">
        <title>Reference genome for the Northern bat (Eptesicus nilssonii), a most northern bat species.</title>
        <authorList>
            <person name="Laine V.N."/>
            <person name="Pulliainen A.T."/>
            <person name="Lilley T.M."/>
        </authorList>
    </citation>
    <scope>NUCLEOTIDE SEQUENCE</scope>
    <source>
        <strain evidence="3">BLF_Eptnil</strain>
        <tissue evidence="3">Kidney</tissue>
    </source>
</reference>
<proteinExistence type="predicted"/>
<feature type="compositionally biased region" description="Basic and acidic residues" evidence="1">
    <location>
        <begin position="1"/>
        <end position="11"/>
    </location>
</feature>
<comment type="caution">
    <text evidence="3">The sequence shown here is derived from an EMBL/GenBank/DDBJ whole genome shotgun (WGS) entry which is preliminary data.</text>
</comment>
<sequence length="237" mass="27205">MDSDEEHDKILDIFADNLSDSPSESDESFDSGSDMGIPSKSDSEPENLNNSTHDFECNLHLGCRDNDWSKEDFQPNLENIEGNSGVTVMLSASKNIIEVTNFIFDDDLKAQNFESNKVVSCTPTDMKKILGLTVLIGHTRKNTWKEYWTTNPVLAVPMFPQMMSRNSFQQIWTYWHFNDNANMTKSSSRLFKIQSVLHHFIRRFQTIYKPMRELSLYEGMIPGGMSSISNLQPSYNY</sequence>
<accession>A0AA40I0Y2</accession>
<name>A0AA40I0Y2_CNENI</name>
<evidence type="ECO:0000259" key="2">
    <source>
        <dbReference type="Pfam" id="PF13843"/>
    </source>
</evidence>
<dbReference type="PANTHER" id="PTHR46599:SF3">
    <property type="entry name" value="PIGGYBAC TRANSPOSABLE ELEMENT-DERIVED PROTEIN 4"/>
    <property type="match status" value="1"/>
</dbReference>
<dbReference type="PANTHER" id="PTHR46599">
    <property type="entry name" value="PIGGYBAC TRANSPOSABLE ELEMENT-DERIVED PROTEIN 4"/>
    <property type="match status" value="1"/>
</dbReference>